<dbReference type="EMBL" id="JAACJK010000064">
    <property type="protein sequence ID" value="KAF5335202.1"/>
    <property type="molecule type" value="Genomic_DNA"/>
</dbReference>
<dbReference type="AlphaFoldDB" id="A0A8H5FG06"/>
<proteinExistence type="predicted"/>
<protein>
    <submittedName>
        <fullName evidence="2">Uncharacterized protein</fullName>
    </submittedName>
</protein>
<feature type="compositionally biased region" description="Polar residues" evidence="1">
    <location>
        <begin position="51"/>
        <end position="60"/>
    </location>
</feature>
<dbReference type="Proteomes" id="UP000541558">
    <property type="component" value="Unassembled WGS sequence"/>
</dbReference>
<dbReference type="OrthoDB" id="2844378at2759"/>
<evidence type="ECO:0000256" key="1">
    <source>
        <dbReference type="SAM" id="MobiDB-lite"/>
    </source>
</evidence>
<reference evidence="2 3" key="1">
    <citation type="journal article" date="2020" name="ISME J.">
        <title>Uncovering the hidden diversity of litter-decomposition mechanisms in mushroom-forming fungi.</title>
        <authorList>
            <person name="Floudas D."/>
            <person name="Bentzer J."/>
            <person name="Ahren D."/>
            <person name="Johansson T."/>
            <person name="Persson P."/>
            <person name="Tunlid A."/>
        </authorList>
    </citation>
    <scope>NUCLEOTIDE SEQUENCE [LARGE SCALE GENOMIC DNA]</scope>
    <source>
        <strain evidence="2 3">CBS 175.51</strain>
    </source>
</reference>
<accession>A0A8H5FG06</accession>
<keyword evidence="3" id="KW-1185">Reference proteome</keyword>
<evidence type="ECO:0000313" key="2">
    <source>
        <dbReference type="EMBL" id="KAF5335202.1"/>
    </source>
</evidence>
<gene>
    <name evidence="2" type="ORF">D9611_010898</name>
</gene>
<comment type="caution">
    <text evidence="2">The sequence shown here is derived from an EMBL/GenBank/DDBJ whole genome shotgun (WGS) entry which is preliminary data.</text>
</comment>
<evidence type="ECO:0000313" key="3">
    <source>
        <dbReference type="Proteomes" id="UP000541558"/>
    </source>
</evidence>
<organism evidence="2 3">
    <name type="scientific">Ephemerocybe angulata</name>
    <dbReference type="NCBI Taxonomy" id="980116"/>
    <lineage>
        <taxon>Eukaryota</taxon>
        <taxon>Fungi</taxon>
        <taxon>Dikarya</taxon>
        <taxon>Basidiomycota</taxon>
        <taxon>Agaricomycotina</taxon>
        <taxon>Agaricomycetes</taxon>
        <taxon>Agaricomycetidae</taxon>
        <taxon>Agaricales</taxon>
        <taxon>Agaricineae</taxon>
        <taxon>Psathyrellaceae</taxon>
        <taxon>Ephemerocybe</taxon>
    </lineage>
</organism>
<name>A0A8H5FG06_9AGAR</name>
<feature type="region of interest" description="Disordered" evidence="1">
    <location>
        <begin position="46"/>
        <end position="69"/>
    </location>
</feature>
<sequence length="150" mass="17081">MPKPAKIIVVYSGYKLPLDLFHQIMNEIPKYKEIREPVNFPNGRSLMIGSEPTSESNPGQSAYDPNPEGEGPVTHILFLLRYIKYKGEDQFFDPLHPDAPRFRVEKESDRQGLGGILKFFRDQGATCITREDFTFAYSLGSHPKHQLNGL</sequence>